<name>A0A1J5QJ21_9ZZZZ</name>
<accession>A0A1J5QJ21</accession>
<sequence>MQARQLYLVALFTAALAVFASATYFGLLGLPKPSAGVNANGVGFTAAMAILCNLIAVHRLADRLHIKFPEMLRTLLEIAVTGLAFLFVLYHLTKLFPYAGPVATTIDAIIPAPILHWASLAPGLIGLLLTQVIWRSRGRGPVG</sequence>
<feature type="transmembrane region" description="Helical" evidence="1">
    <location>
        <begin position="114"/>
        <end position="134"/>
    </location>
</feature>
<comment type="caution">
    <text evidence="2">The sequence shown here is derived from an EMBL/GenBank/DDBJ whole genome shotgun (WGS) entry which is preliminary data.</text>
</comment>
<reference evidence="2" key="1">
    <citation type="submission" date="2016-10" db="EMBL/GenBank/DDBJ databases">
        <title>Sequence of Gallionella enrichment culture.</title>
        <authorList>
            <person name="Poehlein A."/>
            <person name="Muehling M."/>
            <person name="Daniel R."/>
        </authorList>
    </citation>
    <scope>NUCLEOTIDE SEQUENCE</scope>
</reference>
<keyword evidence="1" id="KW-1133">Transmembrane helix</keyword>
<organism evidence="2">
    <name type="scientific">mine drainage metagenome</name>
    <dbReference type="NCBI Taxonomy" id="410659"/>
    <lineage>
        <taxon>unclassified sequences</taxon>
        <taxon>metagenomes</taxon>
        <taxon>ecological metagenomes</taxon>
    </lineage>
</organism>
<evidence type="ECO:0000256" key="1">
    <source>
        <dbReference type="SAM" id="Phobius"/>
    </source>
</evidence>
<keyword evidence="1" id="KW-0472">Membrane</keyword>
<proteinExistence type="predicted"/>
<feature type="transmembrane region" description="Helical" evidence="1">
    <location>
        <begin position="72"/>
        <end position="92"/>
    </location>
</feature>
<feature type="transmembrane region" description="Helical" evidence="1">
    <location>
        <begin position="39"/>
        <end position="60"/>
    </location>
</feature>
<evidence type="ECO:0000313" key="2">
    <source>
        <dbReference type="EMBL" id="OIQ79943.1"/>
    </source>
</evidence>
<keyword evidence="1" id="KW-0812">Transmembrane</keyword>
<protein>
    <submittedName>
        <fullName evidence="2">Uncharacterized protein</fullName>
    </submittedName>
</protein>
<dbReference type="AlphaFoldDB" id="A0A1J5QJ21"/>
<gene>
    <name evidence="2" type="ORF">GALL_383060</name>
</gene>
<dbReference type="EMBL" id="MLJW01001133">
    <property type="protein sequence ID" value="OIQ79943.1"/>
    <property type="molecule type" value="Genomic_DNA"/>
</dbReference>
<feature type="transmembrane region" description="Helical" evidence="1">
    <location>
        <begin position="7"/>
        <end position="27"/>
    </location>
</feature>